<dbReference type="Pfam" id="PF01381">
    <property type="entry name" value="HTH_3"/>
    <property type="match status" value="1"/>
</dbReference>
<dbReference type="PANTHER" id="PTHR46797:SF1">
    <property type="entry name" value="METHYLPHOSPHONATE SYNTHASE"/>
    <property type="match status" value="1"/>
</dbReference>
<dbReference type="GO" id="GO:0003700">
    <property type="term" value="F:DNA-binding transcription factor activity"/>
    <property type="evidence" value="ECO:0007669"/>
    <property type="project" value="TreeGrafter"/>
</dbReference>
<dbReference type="SMART" id="SM00530">
    <property type="entry name" value="HTH_XRE"/>
    <property type="match status" value="1"/>
</dbReference>
<dbReference type="Gene3D" id="1.10.260.40">
    <property type="entry name" value="lambda repressor-like DNA-binding domains"/>
    <property type="match status" value="1"/>
</dbReference>
<organism evidence="3 4">
    <name type="scientific">Actinomadura physcomitrii</name>
    <dbReference type="NCBI Taxonomy" id="2650748"/>
    <lineage>
        <taxon>Bacteria</taxon>
        <taxon>Bacillati</taxon>
        <taxon>Actinomycetota</taxon>
        <taxon>Actinomycetes</taxon>
        <taxon>Streptosporangiales</taxon>
        <taxon>Thermomonosporaceae</taxon>
        <taxon>Actinomadura</taxon>
    </lineage>
</organism>
<dbReference type="InterPro" id="IPR050807">
    <property type="entry name" value="TransReg_Diox_bact_type"/>
</dbReference>
<dbReference type="CDD" id="cd02209">
    <property type="entry name" value="cupin_XRE_C"/>
    <property type="match status" value="1"/>
</dbReference>
<dbReference type="AlphaFoldDB" id="A0A6I4M2T3"/>
<dbReference type="Proteomes" id="UP000462055">
    <property type="component" value="Unassembled WGS sequence"/>
</dbReference>
<evidence type="ECO:0000313" key="4">
    <source>
        <dbReference type="Proteomes" id="UP000462055"/>
    </source>
</evidence>
<feature type="domain" description="HTH cro/C1-type" evidence="2">
    <location>
        <begin position="33"/>
        <end position="87"/>
    </location>
</feature>
<dbReference type="InterPro" id="IPR011051">
    <property type="entry name" value="RmlC_Cupin_sf"/>
</dbReference>
<comment type="caution">
    <text evidence="3">The sequence shown here is derived from an EMBL/GenBank/DDBJ whole genome shotgun (WGS) entry which is preliminary data.</text>
</comment>
<dbReference type="SUPFAM" id="SSF47413">
    <property type="entry name" value="lambda repressor-like DNA-binding domains"/>
    <property type="match status" value="1"/>
</dbReference>
<dbReference type="SUPFAM" id="SSF51182">
    <property type="entry name" value="RmlC-like cupins"/>
    <property type="match status" value="1"/>
</dbReference>
<keyword evidence="4" id="KW-1185">Reference proteome</keyword>
<dbReference type="InterPro" id="IPR014710">
    <property type="entry name" value="RmlC-like_jellyroll"/>
</dbReference>
<protein>
    <submittedName>
        <fullName evidence="3">Helix-turn-helix domain-containing protein</fullName>
    </submittedName>
</protein>
<evidence type="ECO:0000259" key="2">
    <source>
        <dbReference type="PROSITE" id="PS50943"/>
    </source>
</evidence>
<accession>A0A6I4M2T3</accession>
<dbReference type="EMBL" id="WBMS02000005">
    <property type="protein sequence ID" value="MWA00318.1"/>
    <property type="molecule type" value="Genomic_DNA"/>
</dbReference>
<dbReference type="CDD" id="cd00093">
    <property type="entry name" value="HTH_XRE"/>
    <property type="match status" value="1"/>
</dbReference>
<reference evidence="3" key="1">
    <citation type="submission" date="2019-12" db="EMBL/GenBank/DDBJ databases">
        <title>Actinomadura physcomitrii sp. nov., a novel actinomycete isolated from moss [Physcomitrium sphaericum (Ludw) Fuernr].</title>
        <authorList>
            <person name="Zhuang X."/>
        </authorList>
    </citation>
    <scope>NUCLEOTIDE SEQUENCE [LARGE SCALE GENOMIC DNA]</scope>
    <source>
        <strain evidence="3">LD22</strain>
    </source>
</reference>
<dbReference type="PANTHER" id="PTHR46797">
    <property type="entry name" value="HTH-TYPE TRANSCRIPTIONAL REGULATOR"/>
    <property type="match status" value="1"/>
</dbReference>
<gene>
    <name evidence="3" type="ORF">F8568_008015</name>
</gene>
<proteinExistence type="predicted"/>
<name>A0A6I4M2T3_9ACTN</name>
<dbReference type="PROSITE" id="PS50943">
    <property type="entry name" value="HTH_CROC1"/>
    <property type="match status" value="1"/>
</dbReference>
<evidence type="ECO:0000256" key="1">
    <source>
        <dbReference type="ARBA" id="ARBA00023125"/>
    </source>
</evidence>
<sequence>MNNGRTVRQIEHSDVWSEHVGNLDLIAQIAASIRRERARAGLTQTELARRAGLAKSTLSQLEAGTGNPSVETLWALGDALGVPFSRLVDPPRAGVRVVRAGEGPATRSRQADYTATLLASSPPNARRDVYRVTAEPGEPHLSDPHSPGTTEHVVLSAGRALAGPADDPVELAPGDYVAYPGDAPHVFRALAPGTAATFIMEHT</sequence>
<keyword evidence="1" id="KW-0238">DNA-binding</keyword>
<dbReference type="GO" id="GO:0005829">
    <property type="term" value="C:cytosol"/>
    <property type="evidence" value="ECO:0007669"/>
    <property type="project" value="TreeGrafter"/>
</dbReference>
<dbReference type="GO" id="GO:0003677">
    <property type="term" value="F:DNA binding"/>
    <property type="evidence" value="ECO:0007669"/>
    <property type="project" value="UniProtKB-KW"/>
</dbReference>
<dbReference type="Gene3D" id="2.60.120.10">
    <property type="entry name" value="Jelly Rolls"/>
    <property type="match status" value="1"/>
</dbReference>
<evidence type="ECO:0000313" key="3">
    <source>
        <dbReference type="EMBL" id="MWA00318.1"/>
    </source>
</evidence>
<dbReference type="InterPro" id="IPR010982">
    <property type="entry name" value="Lambda_DNA-bd_dom_sf"/>
</dbReference>
<dbReference type="InterPro" id="IPR001387">
    <property type="entry name" value="Cro/C1-type_HTH"/>
</dbReference>